<name>A0A8J7HRV5_9NOST</name>
<gene>
    <name evidence="1" type="ORF">I8748_22775</name>
</gene>
<proteinExistence type="predicted"/>
<accession>A0A8J7HRV5</accession>
<sequence>MYYVKLQRQYDLLLSVRSHALCCSTITLNTVPIAAKIIMINVSYFPIVSKEITIIINVPSIQIMLLPRVI</sequence>
<evidence type="ECO:0000313" key="1">
    <source>
        <dbReference type="EMBL" id="MBH8564973.1"/>
    </source>
</evidence>
<dbReference type="RefSeq" id="WP_198126787.1">
    <property type="nucleotide sequence ID" value="NZ_JAECZC010000055.1"/>
</dbReference>
<dbReference type="EMBL" id="JAECZC010000055">
    <property type="protein sequence ID" value="MBH8564973.1"/>
    <property type="molecule type" value="Genomic_DNA"/>
</dbReference>
<evidence type="ECO:0000313" key="2">
    <source>
        <dbReference type="Proteomes" id="UP000632766"/>
    </source>
</evidence>
<comment type="caution">
    <text evidence="1">The sequence shown here is derived from an EMBL/GenBank/DDBJ whole genome shotgun (WGS) entry which is preliminary data.</text>
</comment>
<reference evidence="1 2" key="1">
    <citation type="journal article" date="2021" name="Int. J. Syst. Evol. Microbiol.">
        <title>Amazonocrinis nigriterrae gen. nov., sp. nov., Atlanticothrix silvestris gen. nov., sp. nov. and Dendronalium phyllosphericum gen. nov., sp. nov., nostocacean cyanobacteria from Brazilian environments.</title>
        <authorList>
            <person name="Alvarenga D.O."/>
            <person name="Andreote A.P.D."/>
            <person name="Branco L.H.Z."/>
            <person name="Delbaje E."/>
            <person name="Cruz R.B."/>
            <person name="Varani A.M."/>
            <person name="Fiore M.F."/>
        </authorList>
    </citation>
    <scope>NUCLEOTIDE SEQUENCE [LARGE SCALE GENOMIC DNA]</scope>
    <source>
        <strain evidence="1 2">CENA67</strain>
    </source>
</reference>
<dbReference type="AlphaFoldDB" id="A0A8J7HRV5"/>
<organism evidence="1 2">
    <name type="scientific">Amazonocrinis nigriterrae CENA67</name>
    <dbReference type="NCBI Taxonomy" id="2794033"/>
    <lineage>
        <taxon>Bacteria</taxon>
        <taxon>Bacillati</taxon>
        <taxon>Cyanobacteriota</taxon>
        <taxon>Cyanophyceae</taxon>
        <taxon>Nostocales</taxon>
        <taxon>Nostocaceae</taxon>
        <taxon>Amazonocrinis</taxon>
        <taxon>Amazonocrinis nigriterrae</taxon>
    </lineage>
</organism>
<dbReference type="Proteomes" id="UP000632766">
    <property type="component" value="Unassembled WGS sequence"/>
</dbReference>
<protein>
    <submittedName>
        <fullName evidence="1">Uncharacterized protein</fullName>
    </submittedName>
</protein>
<keyword evidence="2" id="KW-1185">Reference proteome</keyword>